<evidence type="ECO:0000313" key="5">
    <source>
        <dbReference type="Proteomes" id="UP001157914"/>
    </source>
</evidence>
<dbReference type="InterPro" id="IPR016181">
    <property type="entry name" value="Acyl_CoA_acyltransferase"/>
</dbReference>
<dbReference type="Gene3D" id="3.40.630.30">
    <property type="match status" value="1"/>
</dbReference>
<evidence type="ECO:0000259" key="3">
    <source>
        <dbReference type="PROSITE" id="PS51186"/>
    </source>
</evidence>
<dbReference type="Pfam" id="PF00583">
    <property type="entry name" value="Acetyltransf_1"/>
    <property type="match status" value="1"/>
</dbReference>
<keyword evidence="1" id="KW-0808">Transferase</keyword>
<protein>
    <submittedName>
        <fullName evidence="4">Phosphinothricin acetyltransferase</fullName>
    </submittedName>
</protein>
<gene>
    <name evidence="4" type="ORF">SAMN06265374_2176</name>
</gene>
<dbReference type="CDD" id="cd04301">
    <property type="entry name" value="NAT_SF"/>
    <property type="match status" value="1"/>
</dbReference>
<name>A0ABY1NZ14_9HYPH</name>
<dbReference type="InterPro" id="IPR000182">
    <property type="entry name" value="GNAT_dom"/>
</dbReference>
<evidence type="ECO:0000313" key="4">
    <source>
        <dbReference type="EMBL" id="SMP22451.1"/>
    </source>
</evidence>
<dbReference type="Proteomes" id="UP001157914">
    <property type="component" value="Unassembled WGS sequence"/>
</dbReference>
<dbReference type="PANTHER" id="PTHR43072">
    <property type="entry name" value="N-ACETYLTRANSFERASE"/>
    <property type="match status" value="1"/>
</dbReference>
<evidence type="ECO:0000256" key="1">
    <source>
        <dbReference type="ARBA" id="ARBA00022679"/>
    </source>
</evidence>
<dbReference type="EMBL" id="FXTT01000003">
    <property type="protein sequence ID" value="SMP22451.1"/>
    <property type="molecule type" value="Genomic_DNA"/>
</dbReference>
<reference evidence="4 5" key="1">
    <citation type="submission" date="2017-05" db="EMBL/GenBank/DDBJ databases">
        <authorList>
            <person name="Varghese N."/>
            <person name="Submissions S."/>
        </authorList>
    </citation>
    <scope>NUCLEOTIDE SEQUENCE [LARGE SCALE GENOMIC DNA]</scope>
    <source>
        <strain evidence="4 5">DSM 15949</strain>
    </source>
</reference>
<feature type="domain" description="N-acetyltransferase" evidence="3">
    <location>
        <begin position="1"/>
        <end position="164"/>
    </location>
</feature>
<accession>A0ABY1NZ14</accession>
<keyword evidence="5" id="KW-1185">Reference proteome</keyword>
<dbReference type="PANTHER" id="PTHR43072:SF23">
    <property type="entry name" value="UPF0039 PROTEIN C11D3.02C"/>
    <property type="match status" value="1"/>
</dbReference>
<keyword evidence="2" id="KW-0012">Acyltransferase</keyword>
<dbReference type="SUPFAM" id="SSF55729">
    <property type="entry name" value="Acyl-CoA N-acyltransferases (Nat)"/>
    <property type="match status" value="1"/>
</dbReference>
<proteinExistence type="predicted"/>
<organism evidence="4 5">
    <name type="scientific">Roseibium denhamense</name>
    <dbReference type="NCBI Taxonomy" id="76305"/>
    <lineage>
        <taxon>Bacteria</taxon>
        <taxon>Pseudomonadati</taxon>
        <taxon>Pseudomonadota</taxon>
        <taxon>Alphaproteobacteria</taxon>
        <taxon>Hyphomicrobiales</taxon>
        <taxon>Stappiaceae</taxon>
        <taxon>Roseibium</taxon>
    </lineage>
</organism>
<evidence type="ECO:0000256" key="2">
    <source>
        <dbReference type="ARBA" id="ARBA00023315"/>
    </source>
</evidence>
<dbReference type="PROSITE" id="PS51186">
    <property type="entry name" value="GNAT"/>
    <property type="match status" value="1"/>
</dbReference>
<comment type="caution">
    <text evidence="4">The sequence shown here is derived from an EMBL/GenBank/DDBJ whole genome shotgun (WGS) entry which is preliminary data.</text>
</comment>
<dbReference type="RefSeq" id="WP_283404494.1">
    <property type="nucleotide sequence ID" value="NZ_BAAAEA010000002.1"/>
</dbReference>
<sequence length="175" mass="18975">MEIRDAAAQDLQALLDLKNHAVRHLDATWTTVLETLESTQRWLEAQRQAELPVLVACDSQGGVIGYGSYGPYRPKSGYRFTISHSVYVRPGCQGGGAGSALLQALITRAERGGYHVMVAGVDGGNDGSIAFHQKHGFEISGRLPQAGTKFGRWLDLVLMTRVLNGDPPPEHPAVR</sequence>